<accession>A0A929PVF9</accession>
<comment type="cofactor">
    <cofactor evidence="1">
        <name>FAD</name>
        <dbReference type="ChEBI" id="CHEBI:57692"/>
    </cofactor>
</comment>
<dbReference type="Gene3D" id="3.50.50.60">
    <property type="entry name" value="FAD/NAD(P)-binding domain"/>
    <property type="match status" value="1"/>
</dbReference>
<dbReference type="SUPFAM" id="SSF52833">
    <property type="entry name" value="Thioredoxin-like"/>
    <property type="match status" value="1"/>
</dbReference>
<dbReference type="InterPro" id="IPR036188">
    <property type="entry name" value="FAD/NAD-bd_sf"/>
</dbReference>
<dbReference type="RefSeq" id="WP_194110956.1">
    <property type="nucleotide sequence ID" value="NZ_JADFFL010000003.1"/>
</dbReference>
<comment type="caution">
    <text evidence="6">The sequence shown here is derived from an EMBL/GenBank/DDBJ whole genome shotgun (WGS) entry which is preliminary data.</text>
</comment>
<keyword evidence="3" id="KW-0285">Flavoprotein</keyword>
<evidence type="ECO:0000313" key="7">
    <source>
        <dbReference type="Proteomes" id="UP000622475"/>
    </source>
</evidence>
<dbReference type="GO" id="GO:0016709">
    <property type="term" value="F:oxidoreductase activity, acting on paired donors, with incorporation or reduction of molecular oxygen, NAD(P)H as one donor, and incorporation of one atom of oxygen"/>
    <property type="evidence" value="ECO:0007669"/>
    <property type="project" value="UniProtKB-ARBA"/>
</dbReference>
<dbReference type="SUPFAM" id="SSF51905">
    <property type="entry name" value="FAD/NAD(P)-binding domain"/>
    <property type="match status" value="1"/>
</dbReference>
<protein>
    <submittedName>
        <fullName evidence="6">FAD-dependent monooxygenase</fullName>
    </submittedName>
</protein>
<keyword evidence="6" id="KW-0503">Monooxygenase</keyword>
<evidence type="ECO:0000256" key="4">
    <source>
        <dbReference type="ARBA" id="ARBA00022827"/>
    </source>
</evidence>
<reference evidence="6" key="1">
    <citation type="submission" date="2020-10" db="EMBL/GenBank/DDBJ databases">
        <title>Mucilaginibacter mali sp. nov., isolated from rhizosphere soil of apple orchard.</title>
        <authorList>
            <person name="Lee J.-S."/>
            <person name="Kim H.S."/>
            <person name="Kim J.-S."/>
        </authorList>
    </citation>
    <scope>NUCLEOTIDE SEQUENCE</scope>
    <source>
        <strain evidence="6">KCTC 22746</strain>
    </source>
</reference>
<comment type="similarity">
    <text evidence="2">Belongs to the PheA/TfdB FAD monooxygenase family.</text>
</comment>
<proteinExistence type="inferred from homology"/>
<keyword evidence="7" id="KW-1185">Reference proteome</keyword>
<dbReference type="GO" id="GO:0071949">
    <property type="term" value="F:FAD binding"/>
    <property type="evidence" value="ECO:0007669"/>
    <property type="project" value="InterPro"/>
</dbReference>
<dbReference type="Pfam" id="PF01494">
    <property type="entry name" value="FAD_binding_3"/>
    <property type="match status" value="1"/>
</dbReference>
<organism evidence="6 7">
    <name type="scientific">Mucilaginibacter myungsuensis</name>
    <dbReference type="NCBI Taxonomy" id="649104"/>
    <lineage>
        <taxon>Bacteria</taxon>
        <taxon>Pseudomonadati</taxon>
        <taxon>Bacteroidota</taxon>
        <taxon>Sphingobacteriia</taxon>
        <taxon>Sphingobacteriales</taxon>
        <taxon>Sphingobacteriaceae</taxon>
        <taxon>Mucilaginibacter</taxon>
    </lineage>
</organism>
<gene>
    <name evidence="6" type="ORF">IRJ16_07580</name>
</gene>
<evidence type="ECO:0000313" key="6">
    <source>
        <dbReference type="EMBL" id="MBE9661743.1"/>
    </source>
</evidence>
<evidence type="ECO:0000256" key="1">
    <source>
        <dbReference type="ARBA" id="ARBA00001974"/>
    </source>
</evidence>
<dbReference type="PRINTS" id="PR00420">
    <property type="entry name" value="RNGMNOXGNASE"/>
</dbReference>
<dbReference type="Gene3D" id="3.30.70.2450">
    <property type="match status" value="1"/>
</dbReference>
<dbReference type="Proteomes" id="UP000622475">
    <property type="component" value="Unassembled WGS sequence"/>
</dbReference>
<dbReference type="EMBL" id="JADFFL010000003">
    <property type="protein sequence ID" value="MBE9661743.1"/>
    <property type="molecule type" value="Genomic_DNA"/>
</dbReference>
<dbReference type="InterPro" id="IPR036249">
    <property type="entry name" value="Thioredoxin-like_sf"/>
</dbReference>
<evidence type="ECO:0000256" key="2">
    <source>
        <dbReference type="ARBA" id="ARBA00007801"/>
    </source>
</evidence>
<evidence type="ECO:0000259" key="5">
    <source>
        <dbReference type="Pfam" id="PF01494"/>
    </source>
</evidence>
<dbReference type="InterPro" id="IPR002938">
    <property type="entry name" value="FAD-bd"/>
</dbReference>
<dbReference type="Gene3D" id="3.40.30.120">
    <property type="match status" value="1"/>
</dbReference>
<evidence type="ECO:0000256" key="3">
    <source>
        <dbReference type="ARBA" id="ARBA00022630"/>
    </source>
</evidence>
<sequence>MTINDQHCQVLIIGAGPSGLMMAAQLLRYGVQPVIIDSRLGPTDHSKALAVQARSLEIYRQMGIVDKVLNGGIKGKGIAFYRDGEPGAQLLYGNVNNLDTLYPFILMYPQSANERTLLEYLTLNCCPVYWNTTLTSVSQTSNIATVKLQSDGRSQTLTTDWLIGADGSHSTVRKSLNIPFEGDTYKSLFYLIDGKIADKDAGELIQVHLSDKGLAGFFPMPEQGYYRIIGNMPDSFSDDSNELQLADVLPSLNSIVGKEVIIDDCRWLITYKLHHRMAGQFRQGCTFLIGDAAHIHSPVGGQGMNTGLQDAYNLAWKLAYVIQNKASERILDSYAAERMPVARQLLKTTDRAFKAAMSTNWAAGFFKKHLMTRLLNFAWKREKVREFFIRTVSQTGINYRDSKLNLHLSQAKKIQAGDRLPCLIIHDEKRNQQTDLHQWCAKPGFTLIVMGKVIEEELFKIAKWLTQNHNGYINFYYLPPSAKNQPVFDAFEIGKNRHRSILIRPDMHIGFLNDAIDLDRMDAYMRDVVGMS</sequence>
<feature type="domain" description="FAD-binding" evidence="5">
    <location>
        <begin position="8"/>
        <end position="348"/>
    </location>
</feature>
<dbReference type="PANTHER" id="PTHR43004">
    <property type="entry name" value="TRK SYSTEM POTASSIUM UPTAKE PROTEIN"/>
    <property type="match status" value="1"/>
</dbReference>
<dbReference type="InterPro" id="IPR050641">
    <property type="entry name" value="RIFMO-like"/>
</dbReference>
<dbReference type="PANTHER" id="PTHR43004:SF19">
    <property type="entry name" value="BINDING MONOOXYGENASE, PUTATIVE (JCVI)-RELATED"/>
    <property type="match status" value="1"/>
</dbReference>
<keyword evidence="4" id="KW-0274">FAD</keyword>
<name>A0A929PVF9_9SPHI</name>
<dbReference type="AlphaFoldDB" id="A0A929PVF9"/>
<keyword evidence="6" id="KW-0560">Oxidoreductase</keyword>